<feature type="domain" description="CHK kinase-like" evidence="1">
    <location>
        <begin position="154"/>
        <end position="337"/>
    </location>
</feature>
<evidence type="ECO:0000313" key="3">
    <source>
        <dbReference type="WBParaSite" id="BXY_1084200.1"/>
    </source>
</evidence>
<reference evidence="3" key="1">
    <citation type="submission" date="2016-11" db="UniProtKB">
        <authorList>
            <consortium name="WormBaseParasite"/>
        </authorList>
    </citation>
    <scope>IDENTIFICATION</scope>
</reference>
<dbReference type="PANTHER" id="PTHR23020">
    <property type="entry name" value="UNCHARACTERIZED NUCLEAR HORMONE RECEPTOR-RELATED"/>
    <property type="match status" value="1"/>
</dbReference>
<evidence type="ECO:0000313" key="2">
    <source>
        <dbReference type="Proteomes" id="UP000095284"/>
    </source>
</evidence>
<dbReference type="SMART" id="SM00587">
    <property type="entry name" value="CHK"/>
    <property type="match status" value="1"/>
</dbReference>
<dbReference type="Gene3D" id="3.90.1200.10">
    <property type="match status" value="1"/>
</dbReference>
<dbReference type="SUPFAM" id="SSF56112">
    <property type="entry name" value="Protein kinase-like (PK-like)"/>
    <property type="match status" value="1"/>
</dbReference>
<dbReference type="AlphaFoldDB" id="A0A1I7SCT8"/>
<dbReference type="Proteomes" id="UP000095284">
    <property type="component" value="Unplaced"/>
</dbReference>
<dbReference type="InterPro" id="IPR012877">
    <property type="entry name" value="Dhs-27"/>
</dbReference>
<sequence>MLVEANGYAIGFENAQPEEKAIDDTGLTFTRLTDLLSKTHQRFQKLCEKSNVVDITYTRIGVTTGFLSKIYNVVIGFSNGQNVSVIAKIPLVGGIDSICGADGETRDSPPGETLDAHSIECDFYDQFLYMRNVPLPDVYYTEKTNLANGEKGLILMENLATRSGALGFYRSATEEQCYQLAKAVANFQFCAAAPRHKEWWMQLHANIHTDFDMNLVKPLWEFARTIDDLKDFLEIAKPFQNKEFCLYSLREKPEEYNATTMCHGDCQPNNLMFGLKKDGSFSNELVSIIDWQLVFHGSPAFDMARFICLCVDAEVREKAETKFYDLYYKTLSDLYAKSCHKPPFTYQQGLELFHLALIHQDTQACLYVSMIALQHKQNNYVEPKFAVLTKRTRQGLIRTKELIKLYDLERFAQFSGWMEE</sequence>
<protein>
    <submittedName>
        <fullName evidence="3">CHK domain-containing protein</fullName>
    </submittedName>
</protein>
<dbReference type="Pfam" id="PF07914">
    <property type="entry name" value="DUF1679"/>
    <property type="match status" value="1"/>
</dbReference>
<name>A0A1I7SCT8_BURXY</name>
<accession>A0A1I7SCT8</accession>
<dbReference type="InterPro" id="IPR015897">
    <property type="entry name" value="CHK_kinase-like"/>
</dbReference>
<evidence type="ECO:0000259" key="1">
    <source>
        <dbReference type="SMART" id="SM00587"/>
    </source>
</evidence>
<organism evidence="2 3">
    <name type="scientific">Bursaphelenchus xylophilus</name>
    <name type="common">Pinewood nematode worm</name>
    <name type="synonym">Aphelenchoides xylophilus</name>
    <dbReference type="NCBI Taxonomy" id="6326"/>
    <lineage>
        <taxon>Eukaryota</taxon>
        <taxon>Metazoa</taxon>
        <taxon>Ecdysozoa</taxon>
        <taxon>Nematoda</taxon>
        <taxon>Chromadorea</taxon>
        <taxon>Rhabditida</taxon>
        <taxon>Tylenchina</taxon>
        <taxon>Tylenchomorpha</taxon>
        <taxon>Aphelenchoidea</taxon>
        <taxon>Aphelenchoididae</taxon>
        <taxon>Bursaphelenchus</taxon>
    </lineage>
</organism>
<dbReference type="InterPro" id="IPR052961">
    <property type="entry name" value="Oxido-Kinase-like_Enzymes"/>
</dbReference>
<dbReference type="PANTHER" id="PTHR23020:SF41">
    <property type="entry name" value="AMINOGLYCOSIDE PHOSPHOTRANSFERASE DOMAIN-CONTAINING PROTEIN"/>
    <property type="match status" value="1"/>
</dbReference>
<dbReference type="WBParaSite" id="BXY_1084200.1">
    <property type="protein sequence ID" value="BXY_1084200.1"/>
    <property type="gene ID" value="BXY_1084200"/>
</dbReference>
<proteinExistence type="predicted"/>
<dbReference type="InterPro" id="IPR011009">
    <property type="entry name" value="Kinase-like_dom_sf"/>
</dbReference>